<dbReference type="AlphaFoldDB" id="L1QFE2"/>
<dbReference type="PANTHER" id="PTHR38733">
    <property type="entry name" value="PROTEIN MCRC"/>
    <property type="match status" value="1"/>
</dbReference>
<dbReference type="HOGENOM" id="CLU_048696_1_2_9"/>
<accession>L1QFE2</accession>
<organism evidence="1 2">
    <name type="scientific">Clostridium celatum DSM 1785</name>
    <dbReference type="NCBI Taxonomy" id="545697"/>
    <lineage>
        <taxon>Bacteria</taxon>
        <taxon>Bacillati</taxon>
        <taxon>Bacillota</taxon>
        <taxon>Clostridia</taxon>
        <taxon>Eubacteriales</taxon>
        <taxon>Clostridiaceae</taxon>
        <taxon>Clostridium</taxon>
    </lineage>
</organism>
<dbReference type="PANTHER" id="PTHR38733:SF1">
    <property type="entry name" value="TYPE IV METHYL-DIRECTED RESTRICTION ENZYME ECOKMCRBC"/>
    <property type="match status" value="1"/>
</dbReference>
<evidence type="ECO:0008006" key="3">
    <source>
        <dbReference type="Google" id="ProtNLM"/>
    </source>
</evidence>
<dbReference type="STRING" id="545697.HMPREF0216_01899"/>
<dbReference type="eggNOG" id="COG4268">
    <property type="taxonomic scope" value="Bacteria"/>
</dbReference>
<evidence type="ECO:0000313" key="1">
    <source>
        <dbReference type="EMBL" id="EKY26714.1"/>
    </source>
</evidence>
<dbReference type="EMBL" id="AMEZ01000053">
    <property type="protein sequence ID" value="EKY26714.1"/>
    <property type="molecule type" value="Genomic_DNA"/>
</dbReference>
<protein>
    <recommendedName>
        <fullName evidence="3">5-methylcytosine-specific restriction enzyme subunit McrC family protein</fullName>
    </recommendedName>
</protein>
<evidence type="ECO:0000313" key="2">
    <source>
        <dbReference type="Proteomes" id="UP000010420"/>
    </source>
</evidence>
<sequence length="415" mass="48648">MKIKYIILKEGYDWLSIGSEDNEITSSEYRELCLYLKKNIGNKSIVYDYNKIKFINYVGIIKVKNLIIEILPKISLSNDIIKDRKILMFMLSKCNKLSVDIKELLNSNILNNSLLDILAKIFSKKLLSELEKGLYREYVSKEEALSMIRGKILISKSIKENTINKNKMNCKYDEFTEDNLFNAILKRAINVILLSTKNDDVKKDLSIINNVFNEVSDMYISNNIISNYRLNRINNRFLECFTLAKLILLNSSMDKSLGKENGFSILFEINYLYEEYIGILLKKVFHDSNIKVNPQEKSRYLLWNTLKEKNEIALKPDIVIYKDNKPKVIIDTKWKSSSVNDREVYSQSDIYQMYAYITTYIECEECILLYPKVNSDIEHSRWSLNHVDGNKKILVCEIALDNYEKTKNELYELII</sequence>
<dbReference type="RefSeq" id="WP_005213640.1">
    <property type="nucleotide sequence ID" value="NZ_KB291645.1"/>
</dbReference>
<dbReference type="OrthoDB" id="9786961at2"/>
<dbReference type="Pfam" id="PF10117">
    <property type="entry name" value="McrBC"/>
    <property type="match status" value="1"/>
</dbReference>
<name>L1QFE2_9CLOT</name>
<proteinExistence type="predicted"/>
<keyword evidence="2" id="KW-1185">Reference proteome</keyword>
<dbReference type="InterPro" id="IPR019292">
    <property type="entry name" value="McrC"/>
</dbReference>
<dbReference type="Proteomes" id="UP000010420">
    <property type="component" value="Unassembled WGS sequence"/>
</dbReference>
<gene>
    <name evidence="1" type="ORF">HMPREF0216_01899</name>
</gene>
<comment type="caution">
    <text evidence="1">The sequence shown here is derived from an EMBL/GenBank/DDBJ whole genome shotgun (WGS) entry which is preliminary data.</text>
</comment>
<dbReference type="PATRIC" id="fig|545697.3.peg.1869"/>
<reference evidence="1 2" key="1">
    <citation type="submission" date="2012-05" db="EMBL/GenBank/DDBJ databases">
        <authorList>
            <person name="Weinstock G."/>
            <person name="Sodergren E."/>
            <person name="Lobos E.A."/>
            <person name="Fulton L."/>
            <person name="Fulton R."/>
            <person name="Courtney L."/>
            <person name="Fronick C."/>
            <person name="O'Laughlin M."/>
            <person name="Godfrey J."/>
            <person name="Wilson R.M."/>
            <person name="Miner T."/>
            <person name="Farmer C."/>
            <person name="Delehaunty K."/>
            <person name="Cordes M."/>
            <person name="Minx P."/>
            <person name="Tomlinson C."/>
            <person name="Chen J."/>
            <person name="Wollam A."/>
            <person name="Pepin K.H."/>
            <person name="Bhonagiri V."/>
            <person name="Zhang X."/>
            <person name="Suruliraj S."/>
            <person name="Warren W."/>
            <person name="Mitreva M."/>
            <person name="Mardis E.R."/>
            <person name="Wilson R.K."/>
        </authorList>
    </citation>
    <scope>NUCLEOTIDE SEQUENCE [LARGE SCALE GENOMIC DNA]</scope>
    <source>
        <strain evidence="1 2">DSM 1785</strain>
    </source>
</reference>